<evidence type="ECO:0000313" key="2">
    <source>
        <dbReference type="EMBL" id="GGO68214.1"/>
    </source>
</evidence>
<dbReference type="Gene3D" id="1.20.120.520">
    <property type="entry name" value="nmb1532 protein domain like"/>
    <property type="match status" value="1"/>
</dbReference>
<reference evidence="2" key="2">
    <citation type="submission" date="2020-09" db="EMBL/GenBank/DDBJ databases">
        <authorList>
            <person name="Sun Q."/>
            <person name="Zhou Y."/>
        </authorList>
    </citation>
    <scope>NUCLEOTIDE SEQUENCE</scope>
    <source>
        <strain evidence="2">CGMCC 4.7368</strain>
    </source>
</reference>
<dbReference type="CDD" id="cd12108">
    <property type="entry name" value="Hr-like"/>
    <property type="match status" value="1"/>
</dbReference>
<protein>
    <recommendedName>
        <fullName evidence="1">Hemerythrin-like domain-containing protein</fullName>
    </recommendedName>
</protein>
<keyword evidence="3" id="KW-1185">Reference proteome</keyword>
<feature type="domain" description="Hemerythrin-like" evidence="1">
    <location>
        <begin position="29"/>
        <end position="161"/>
    </location>
</feature>
<comment type="caution">
    <text evidence="2">The sequence shown here is derived from an EMBL/GenBank/DDBJ whole genome shotgun (WGS) entry which is preliminary data.</text>
</comment>
<dbReference type="InterPro" id="IPR012312">
    <property type="entry name" value="Hemerythrin-like"/>
</dbReference>
<name>A0A918DI26_9ACTN</name>
<dbReference type="EMBL" id="BMNH01000006">
    <property type="protein sequence ID" value="GGO68214.1"/>
    <property type="molecule type" value="Genomic_DNA"/>
</dbReference>
<reference evidence="2" key="1">
    <citation type="journal article" date="2014" name="Int. J. Syst. Evol. Microbiol.">
        <title>Complete genome sequence of Corynebacterium casei LMG S-19264T (=DSM 44701T), isolated from a smear-ripened cheese.</title>
        <authorList>
            <consortium name="US DOE Joint Genome Institute (JGI-PGF)"/>
            <person name="Walter F."/>
            <person name="Albersmeier A."/>
            <person name="Kalinowski J."/>
            <person name="Ruckert C."/>
        </authorList>
    </citation>
    <scope>NUCLEOTIDE SEQUENCE</scope>
    <source>
        <strain evidence="2">CGMCC 4.7368</strain>
    </source>
</reference>
<gene>
    <name evidence="2" type="ORF">GCM10012289_26460</name>
</gene>
<dbReference type="AlphaFoldDB" id="A0A918DI26"/>
<proteinExistence type="predicted"/>
<dbReference type="Proteomes" id="UP000646523">
    <property type="component" value="Unassembled WGS sequence"/>
</dbReference>
<accession>A0A918DI26</accession>
<evidence type="ECO:0000313" key="3">
    <source>
        <dbReference type="Proteomes" id="UP000646523"/>
    </source>
</evidence>
<dbReference type="Pfam" id="PF01814">
    <property type="entry name" value="Hemerythrin"/>
    <property type="match status" value="1"/>
</dbReference>
<evidence type="ECO:0000259" key="1">
    <source>
        <dbReference type="Pfam" id="PF01814"/>
    </source>
</evidence>
<organism evidence="2 3">
    <name type="scientific">Nonomuraea cavernae</name>
    <dbReference type="NCBI Taxonomy" id="2045107"/>
    <lineage>
        <taxon>Bacteria</taxon>
        <taxon>Bacillati</taxon>
        <taxon>Actinomycetota</taxon>
        <taxon>Actinomycetes</taxon>
        <taxon>Streptosporangiales</taxon>
        <taxon>Streptosporangiaceae</taxon>
        <taxon>Nonomuraea</taxon>
    </lineage>
</organism>
<dbReference type="RefSeq" id="WP_189124357.1">
    <property type="nucleotide sequence ID" value="NZ_BMNH01000006.1"/>
</dbReference>
<sequence>MDDSRRRACAHDAGRRRADEPFPDLTGVRVVHRALRDDLRRLALLARELDESPTTVDKDQAMAVRDYVKLLSEELARHHDWEAEVLWPLVGELAGEAIDLRSHFAEHAIVVPLLEDLRAVANDFAATPTAGVTAFAAVLRVLSRKIEDHLRYQERDVLPLVAEYVGAGCYACAKRRMPRTGWLKRVTWALPWRARFATPEERRHLQRHAGLVTRLPAAVLGRSYATLERRAFAPVD</sequence>